<comment type="caution">
    <text evidence="1">The sequence shown here is derived from an EMBL/GenBank/DDBJ whole genome shotgun (WGS) entry which is preliminary data.</text>
</comment>
<dbReference type="Proteomes" id="UP001162992">
    <property type="component" value="Chromosome 6"/>
</dbReference>
<keyword evidence="2" id="KW-1185">Reference proteome</keyword>
<name>A0ACC2DE76_DIPCM</name>
<organism evidence="1 2">
    <name type="scientific">Diphasiastrum complanatum</name>
    <name type="common">Issler's clubmoss</name>
    <name type="synonym">Lycopodium complanatum</name>
    <dbReference type="NCBI Taxonomy" id="34168"/>
    <lineage>
        <taxon>Eukaryota</taxon>
        <taxon>Viridiplantae</taxon>
        <taxon>Streptophyta</taxon>
        <taxon>Embryophyta</taxon>
        <taxon>Tracheophyta</taxon>
        <taxon>Lycopodiopsida</taxon>
        <taxon>Lycopodiales</taxon>
        <taxon>Lycopodiaceae</taxon>
        <taxon>Lycopodioideae</taxon>
        <taxon>Diphasiastrum</taxon>
    </lineage>
</organism>
<accession>A0ACC2DE76</accession>
<reference evidence="2" key="1">
    <citation type="journal article" date="2024" name="Proc. Natl. Acad. Sci. U.S.A.">
        <title>Extraordinary preservation of gene collinearity over three hundred million years revealed in homosporous lycophytes.</title>
        <authorList>
            <person name="Li C."/>
            <person name="Wickell D."/>
            <person name="Kuo L.Y."/>
            <person name="Chen X."/>
            <person name="Nie B."/>
            <person name="Liao X."/>
            <person name="Peng D."/>
            <person name="Ji J."/>
            <person name="Jenkins J."/>
            <person name="Williams M."/>
            <person name="Shu S."/>
            <person name="Plott C."/>
            <person name="Barry K."/>
            <person name="Rajasekar S."/>
            <person name="Grimwood J."/>
            <person name="Han X."/>
            <person name="Sun S."/>
            <person name="Hou Z."/>
            <person name="He W."/>
            <person name="Dai G."/>
            <person name="Sun C."/>
            <person name="Schmutz J."/>
            <person name="Leebens-Mack J.H."/>
            <person name="Li F.W."/>
            <person name="Wang L."/>
        </authorList>
    </citation>
    <scope>NUCLEOTIDE SEQUENCE [LARGE SCALE GENOMIC DNA]</scope>
    <source>
        <strain evidence="2">cv. PW_Plant_1</strain>
    </source>
</reference>
<sequence length="455" mass="49297">MVLKLSKERSPAQNCLQALPNLLPIRRQSSDSRLNAHAPEFVPNKRLVYARIAPEKMMPTTGQGVRQEVAGAKPLPVVKSKKSHSAAVSKSPKNNQSVLKTENVHSQAEEGSADPVACSPPRVKPAVSDDLKAKIVKQAEFYFSDANLATDNFLMKLLKKDPEGFVPISVVASFSKIKNLVKNHGTVAAALKTSSQLVLSKDGKKVRRTKLILDIDSKEVQARTVVAENFPENHSTEDITHLFGGIGNVQMVRICHPGTSDNPKFAVMEYLKADILVSNKLHALVVYESVNEAERAVKELTNESNWRTGLRVRLLLRRMVSQARNMPTGKKAETEAAEGSDGDEDSTSSVGSPDKSGDEHAQRADASQEYLRGESSDTGTGSFEGRRGKNRGWGWGRGRGQLNAANWSSGGTPPQYCSKSLGGEVLGKRPPGPRMPDGTRGFNLGRGRLVAACAS</sequence>
<proteinExistence type="predicted"/>
<dbReference type="EMBL" id="CM055097">
    <property type="protein sequence ID" value="KAJ7552644.1"/>
    <property type="molecule type" value="Genomic_DNA"/>
</dbReference>
<protein>
    <submittedName>
        <fullName evidence="1">Uncharacterized protein</fullName>
    </submittedName>
</protein>
<evidence type="ECO:0000313" key="2">
    <source>
        <dbReference type="Proteomes" id="UP001162992"/>
    </source>
</evidence>
<evidence type="ECO:0000313" key="1">
    <source>
        <dbReference type="EMBL" id="KAJ7552644.1"/>
    </source>
</evidence>
<gene>
    <name evidence="1" type="ORF">O6H91_06G062600</name>
</gene>